<keyword evidence="2" id="KW-1185">Reference proteome</keyword>
<evidence type="ECO:0000313" key="2">
    <source>
        <dbReference type="Proteomes" id="UP001605036"/>
    </source>
</evidence>
<sequence>MVLPEKRIHLILARGILVYLQIPNHEISLVSRKLPDITDLPLLLCRSSMLWIGARLFFPSHVVASPSELWGMEILRIVDLHWRTDFSSLQVMRSPSELWEMGVGDVGLRVMDPVLRTAFFLPL</sequence>
<gene>
    <name evidence="1" type="ORF">R1flu_017609</name>
</gene>
<evidence type="ECO:0000313" key="1">
    <source>
        <dbReference type="EMBL" id="KAL2649481.1"/>
    </source>
</evidence>
<protein>
    <submittedName>
        <fullName evidence="1">Uncharacterized protein</fullName>
    </submittedName>
</protein>
<dbReference type="AlphaFoldDB" id="A0ABD1ZES3"/>
<dbReference type="EMBL" id="JBHFFA010000001">
    <property type="protein sequence ID" value="KAL2649481.1"/>
    <property type="molecule type" value="Genomic_DNA"/>
</dbReference>
<organism evidence="1 2">
    <name type="scientific">Riccia fluitans</name>
    <dbReference type="NCBI Taxonomy" id="41844"/>
    <lineage>
        <taxon>Eukaryota</taxon>
        <taxon>Viridiplantae</taxon>
        <taxon>Streptophyta</taxon>
        <taxon>Embryophyta</taxon>
        <taxon>Marchantiophyta</taxon>
        <taxon>Marchantiopsida</taxon>
        <taxon>Marchantiidae</taxon>
        <taxon>Marchantiales</taxon>
        <taxon>Ricciaceae</taxon>
        <taxon>Riccia</taxon>
    </lineage>
</organism>
<name>A0ABD1ZES3_9MARC</name>
<reference evidence="1 2" key="1">
    <citation type="submission" date="2024-09" db="EMBL/GenBank/DDBJ databases">
        <title>Chromosome-scale assembly of Riccia fluitans.</title>
        <authorList>
            <person name="Paukszto L."/>
            <person name="Sawicki J."/>
            <person name="Karawczyk K."/>
            <person name="Piernik-Szablinska J."/>
            <person name="Szczecinska M."/>
            <person name="Mazdziarz M."/>
        </authorList>
    </citation>
    <scope>NUCLEOTIDE SEQUENCE [LARGE SCALE GENOMIC DNA]</scope>
    <source>
        <strain evidence="1">Rf_01</strain>
        <tissue evidence="1">Aerial parts of the thallus</tissue>
    </source>
</reference>
<comment type="caution">
    <text evidence="1">The sequence shown here is derived from an EMBL/GenBank/DDBJ whole genome shotgun (WGS) entry which is preliminary data.</text>
</comment>
<dbReference type="Proteomes" id="UP001605036">
    <property type="component" value="Unassembled WGS sequence"/>
</dbReference>
<proteinExistence type="predicted"/>
<accession>A0ABD1ZES3</accession>